<protein>
    <submittedName>
        <fullName evidence="10">Membrane protein</fullName>
    </submittedName>
</protein>
<feature type="transmembrane region" description="Helical" evidence="7">
    <location>
        <begin position="314"/>
        <end position="344"/>
    </location>
</feature>
<accession>A0AA37WHW6</accession>
<comment type="caution">
    <text evidence="10">The sequence shown here is derived from an EMBL/GenBank/DDBJ whole genome shotgun (WGS) entry which is preliminary data.</text>
</comment>
<evidence type="ECO:0000256" key="1">
    <source>
        <dbReference type="ARBA" id="ARBA00004141"/>
    </source>
</evidence>
<dbReference type="PANTHER" id="PTHR43652">
    <property type="entry name" value="BASIC AMINO ACID ANTIPORTER YFCC-RELATED"/>
    <property type="match status" value="1"/>
</dbReference>
<dbReference type="Proteomes" id="UP001156666">
    <property type="component" value="Unassembled WGS sequence"/>
</dbReference>
<dbReference type="EMBL" id="BSOH01000037">
    <property type="protein sequence ID" value="GLR20054.1"/>
    <property type="molecule type" value="Genomic_DNA"/>
</dbReference>
<proteinExistence type="predicted"/>
<feature type="transmembrane region" description="Helical" evidence="7">
    <location>
        <begin position="417"/>
        <end position="435"/>
    </location>
</feature>
<dbReference type="PANTHER" id="PTHR43652:SF2">
    <property type="entry name" value="BASIC AMINO ACID ANTIPORTER YFCC-RELATED"/>
    <property type="match status" value="1"/>
</dbReference>
<name>A0AA37WHW6_9BACT</name>
<feature type="transmembrane region" description="Helical" evidence="7">
    <location>
        <begin position="6"/>
        <end position="24"/>
    </location>
</feature>
<evidence type="ECO:0000313" key="11">
    <source>
        <dbReference type="Proteomes" id="UP001156666"/>
    </source>
</evidence>
<organism evidence="10 11">
    <name type="scientific">Portibacter lacus</name>
    <dbReference type="NCBI Taxonomy" id="1099794"/>
    <lineage>
        <taxon>Bacteria</taxon>
        <taxon>Pseudomonadati</taxon>
        <taxon>Bacteroidota</taxon>
        <taxon>Saprospiria</taxon>
        <taxon>Saprospirales</taxon>
        <taxon>Haliscomenobacteraceae</taxon>
        <taxon>Portibacter</taxon>
    </lineage>
</organism>
<feature type="transmembrane region" description="Helical" evidence="7">
    <location>
        <begin position="474"/>
        <end position="496"/>
    </location>
</feature>
<feature type="domain" description="RCK C-terminal" evidence="8">
    <location>
        <begin position="126"/>
        <end position="189"/>
    </location>
</feature>
<dbReference type="SUPFAM" id="SSF116726">
    <property type="entry name" value="TrkA C-terminal domain-like"/>
    <property type="match status" value="2"/>
</dbReference>
<evidence type="ECO:0000256" key="4">
    <source>
        <dbReference type="ARBA" id="ARBA00022737"/>
    </source>
</evidence>
<reference evidence="10" key="2">
    <citation type="submission" date="2023-01" db="EMBL/GenBank/DDBJ databases">
        <title>Draft genome sequence of Portibacter lacus strain NBRC 108769.</title>
        <authorList>
            <person name="Sun Q."/>
            <person name="Mori K."/>
        </authorList>
    </citation>
    <scope>NUCLEOTIDE SEQUENCE</scope>
    <source>
        <strain evidence="10">NBRC 108769</strain>
    </source>
</reference>
<feature type="transmembrane region" description="Helical" evidence="7">
    <location>
        <begin position="388"/>
        <end position="411"/>
    </location>
</feature>
<feature type="transmembrane region" description="Helical" evidence="7">
    <location>
        <begin position="442"/>
        <end position="462"/>
    </location>
</feature>
<dbReference type="InterPro" id="IPR006037">
    <property type="entry name" value="RCK_C"/>
</dbReference>
<evidence type="ECO:0000256" key="5">
    <source>
        <dbReference type="ARBA" id="ARBA00022989"/>
    </source>
</evidence>
<evidence type="ECO:0000259" key="8">
    <source>
        <dbReference type="Pfam" id="PF02080"/>
    </source>
</evidence>
<evidence type="ECO:0000313" key="10">
    <source>
        <dbReference type="EMBL" id="GLR20054.1"/>
    </source>
</evidence>
<evidence type="ECO:0000256" key="6">
    <source>
        <dbReference type="ARBA" id="ARBA00023136"/>
    </source>
</evidence>
<keyword evidence="2" id="KW-0813">Transport</keyword>
<evidence type="ECO:0000256" key="2">
    <source>
        <dbReference type="ARBA" id="ARBA00022448"/>
    </source>
</evidence>
<gene>
    <name evidence="10" type="ORF">GCM10007940_46700</name>
</gene>
<feature type="domain" description="Citrate transporter-like" evidence="9">
    <location>
        <begin position="1"/>
        <end position="421"/>
    </location>
</feature>
<keyword evidence="6 7" id="KW-0472">Membrane</keyword>
<feature type="transmembrane region" description="Helical" evidence="7">
    <location>
        <begin position="36"/>
        <end position="63"/>
    </location>
</feature>
<dbReference type="Pfam" id="PF02080">
    <property type="entry name" value="TrkA_C"/>
    <property type="match status" value="1"/>
</dbReference>
<evidence type="ECO:0000259" key="9">
    <source>
        <dbReference type="Pfam" id="PF03600"/>
    </source>
</evidence>
<sequence length="501" mass="55733">MLCVGFTSAFISTTAVVIVFIKMISELHAQGKLEHIKYLLPISFAGIVGGSATLMGTSTNLIVNEIAERRGIDSLRFFEFTDMGFVFMAITIVVVTILVRVVIKSSDKKAVSEDYNLEQFVTLIGLVEDSPFIDTKIKDIPVFDNEDISILSIGQFNSGSFKPSKYYRLQKDDKIVIRATVEMLAKLQDQSDFTILESDKNTAIASNENKNFEFYEVIVMPGSDVIGRSLRTVTRLLGEKAKPIAIKKHKSILQRKFRIVNDLKSKVRIEVGDRILLYADKFKLKDLQEEQSLLLFEEFSDLSNTSVFKRNFSIAVLLLVVILAATGVCNILLSTLIGSFLMLFSGATELSSAYKAINWPIIFLLAGMIPIGVAMSNTGADDWLINQLMLIFSTFTPTVVLACLFLFTMLMSGVVSNNATAIIMTPIAIALAVKLDVDPKAFILAIMFSANFSFFTPIGYQTNTIIYGMGLYRFKHFLIIGGVLSLLLWIASVIMLKMRYL</sequence>
<feature type="transmembrane region" description="Helical" evidence="7">
    <location>
        <begin position="356"/>
        <end position="376"/>
    </location>
</feature>
<dbReference type="GO" id="GO:0005886">
    <property type="term" value="C:plasma membrane"/>
    <property type="evidence" value="ECO:0007669"/>
    <property type="project" value="TreeGrafter"/>
</dbReference>
<dbReference type="AlphaFoldDB" id="A0AA37WHW6"/>
<dbReference type="InterPro" id="IPR036721">
    <property type="entry name" value="RCK_C_sf"/>
</dbReference>
<keyword evidence="4" id="KW-0677">Repeat</keyword>
<feature type="transmembrane region" description="Helical" evidence="7">
    <location>
        <begin position="83"/>
        <end position="103"/>
    </location>
</feature>
<dbReference type="InterPro" id="IPR004680">
    <property type="entry name" value="Cit_transptr-like_dom"/>
</dbReference>
<keyword evidence="5 7" id="KW-1133">Transmembrane helix</keyword>
<dbReference type="GO" id="GO:0006813">
    <property type="term" value="P:potassium ion transport"/>
    <property type="evidence" value="ECO:0007669"/>
    <property type="project" value="InterPro"/>
</dbReference>
<dbReference type="GO" id="GO:0008324">
    <property type="term" value="F:monoatomic cation transmembrane transporter activity"/>
    <property type="evidence" value="ECO:0007669"/>
    <property type="project" value="InterPro"/>
</dbReference>
<comment type="subcellular location">
    <subcellularLocation>
        <location evidence="1">Membrane</location>
        <topology evidence="1">Multi-pass membrane protein</topology>
    </subcellularLocation>
</comment>
<keyword evidence="3 7" id="KW-0812">Transmembrane</keyword>
<evidence type="ECO:0000256" key="3">
    <source>
        <dbReference type="ARBA" id="ARBA00022692"/>
    </source>
</evidence>
<reference evidence="10" key="1">
    <citation type="journal article" date="2014" name="Int. J. Syst. Evol. Microbiol.">
        <title>Complete genome sequence of Corynebacterium casei LMG S-19264T (=DSM 44701T), isolated from a smear-ripened cheese.</title>
        <authorList>
            <consortium name="US DOE Joint Genome Institute (JGI-PGF)"/>
            <person name="Walter F."/>
            <person name="Albersmeier A."/>
            <person name="Kalinowski J."/>
            <person name="Ruckert C."/>
        </authorList>
    </citation>
    <scope>NUCLEOTIDE SEQUENCE</scope>
    <source>
        <strain evidence="10">NBRC 108769</strain>
    </source>
</reference>
<keyword evidence="11" id="KW-1185">Reference proteome</keyword>
<dbReference type="InterPro" id="IPR051679">
    <property type="entry name" value="DASS-Related_Transporters"/>
</dbReference>
<dbReference type="Pfam" id="PF03600">
    <property type="entry name" value="CitMHS"/>
    <property type="match status" value="1"/>
</dbReference>
<evidence type="ECO:0000256" key="7">
    <source>
        <dbReference type="SAM" id="Phobius"/>
    </source>
</evidence>